<evidence type="ECO:0000256" key="1">
    <source>
        <dbReference type="ARBA" id="ARBA00006259"/>
    </source>
</evidence>
<evidence type="ECO:0000256" key="6">
    <source>
        <dbReference type="RuleBase" id="RU368080"/>
    </source>
</evidence>
<evidence type="ECO:0000256" key="3">
    <source>
        <dbReference type="ARBA" id="ARBA00022490"/>
    </source>
</evidence>
<dbReference type="PANTHER" id="PTHR28005:SF1">
    <property type="entry name" value="AUTOPHAGY-RELATED PROTEIN 17"/>
    <property type="match status" value="1"/>
</dbReference>
<feature type="compositionally biased region" description="Low complexity" evidence="7">
    <location>
        <begin position="1"/>
        <end position="36"/>
    </location>
</feature>
<evidence type="ECO:0000256" key="5">
    <source>
        <dbReference type="ARBA" id="ARBA00023136"/>
    </source>
</evidence>
<evidence type="ECO:0000256" key="7">
    <source>
        <dbReference type="SAM" id="MobiDB-lite"/>
    </source>
</evidence>
<accession>A0A367LLP0</accession>
<evidence type="ECO:0000313" key="9">
    <source>
        <dbReference type="EMBL" id="RCI15355.1"/>
    </source>
</evidence>
<keyword evidence="4 6" id="KW-0072">Autophagy</keyword>
<evidence type="ECO:0000256" key="2">
    <source>
        <dbReference type="ARBA" id="ARBA00013806"/>
    </source>
</evidence>
<evidence type="ECO:0000256" key="4">
    <source>
        <dbReference type="ARBA" id="ARBA00023006"/>
    </source>
</evidence>
<dbReference type="OrthoDB" id="1937984at2759"/>
<dbReference type="EMBL" id="LKCN02000003">
    <property type="protein sequence ID" value="RCI15355.1"/>
    <property type="molecule type" value="Genomic_DNA"/>
</dbReference>
<proteinExistence type="inferred from homology"/>
<keyword evidence="3 6" id="KW-0963">Cytoplasm</keyword>
<reference evidence="9 10" key="1">
    <citation type="journal article" date="2015" name="BMC Genomics">
        <title>Insights from the genome of Ophiocordyceps polyrhachis-furcata to pathogenicity and host specificity in insect fungi.</title>
        <authorList>
            <person name="Wichadakul D."/>
            <person name="Kobmoo N."/>
            <person name="Ingsriswang S."/>
            <person name="Tangphatsornruang S."/>
            <person name="Chantasingh D."/>
            <person name="Luangsa-ard J.J."/>
            <person name="Eurwilaichitr L."/>
        </authorList>
    </citation>
    <scope>NUCLEOTIDE SEQUENCE [LARGE SCALE GENOMIC DNA]</scope>
    <source>
        <strain evidence="9 10">BCC 54312</strain>
    </source>
</reference>
<dbReference type="InterPro" id="IPR045326">
    <property type="entry name" value="ATG17-like_dom"/>
</dbReference>
<keyword evidence="10" id="KW-1185">Reference proteome</keyword>
<comment type="similarity">
    <text evidence="1 6">Belongs to the ATG17 family.</text>
</comment>
<dbReference type="GO" id="GO:0030295">
    <property type="term" value="F:protein kinase activator activity"/>
    <property type="evidence" value="ECO:0007669"/>
    <property type="project" value="TreeGrafter"/>
</dbReference>
<feature type="region of interest" description="Disordered" evidence="7">
    <location>
        <begin position="1"/>
        <end position="37"/>
    </location>
</feature>
<dbReference type="GO" id="GO:0034045">
    <property type="term" value="C:phagophore assembly site membrane"/>
    <property type="evidence" value="ECO:0007669"/>
    <property type="project" value="UniProtKB-SubCell"/>
</dbReference>
<comment type="caution">
    <text evidence="9">The sequence shown here is derived from an EMBL/GenBank/DDBJ whole genome shotgun (WGS) entry which is preliminary data.</text>
</comment>
<dbReference type="GO" id="GO:0060090">
    <property type="term" value="F:molecular adaptor activity"/>
    <property type="evidence" value="ECO:0007669"/>
    <property type="project" value="TreeGrafter"/>
</dbReference>
<dbReference type="STRING" id="1330021.A0A367LLP0"/>
<feature type="domain" description="Autophagy protein ATG17-like" evidence="8">
    <location>
        <begin position="56"/>
        <end position="465"/>
    </location>
</feature>
<protein>
    <recommendedName>
        <fullName evidence="2 6">Autophagy-related protein 17</fullName>
    </recommendedName>
</protein>
<comment type="function">
    <text evidence="6">Autophagy-specific protein that functions in response to autophagy-inducing signals as a scaffold to recruit other ATG proteins to organize preautophagosomal structure (PAS) formation. Modulates the timing and magnitude of the autophagy response, such as the size of the sequestering vesicles. Plays particularly a role in pexophagy and nucleophagy.</text>
</comment>
<evidence type="ECO:0000313" key="10">
    <source>
        <dbReference type="Proteomes" id="UP000253664"/>
    </source>
</evidence>
<sequence>MAVSSAASSRRSAASSAASLRRSADRQQQQQQHQPATTAVVSADVLVSHLLVAKRSLSSMSLVLRANEIATAARAAHEDTVMLAAHMRFLRGSMADQVALLKRLRRGFQATYEWGKRDFKKLIRAMDEADGKLGSTMEMLRGTEVQDEMRPTGEERRNLLDFVDETGVHAMREAMKKSIEELQGIQQSFDRDLVRFDGDIRHLKKATAEGQQPAAAADNEAGASAELLLSLEDHSATMAQLLASLTKHFDMCVTAIRTTEGAAALARRRAAEVTQSQEGDGVSISGVIAEGESGSGGVVGDLEPETAQDRAEMLRVVTQDAGEVEDVVGEIQQRLTEMERSSSILEDRRRWAEDGHGRASEAFSVLSEVGSRLADYLSAEEQFRARWEMEKDSVIGRLGDMAEMRDFYEGYGSAYASLLLELERRRSVERQVEAIWRKARDGVDRLLEADREARDTFRANVGDFLPAEWAGVGTTGGSEVEDIAGR</sequence>
<keyword evidence="5" id="KW-0472">Membrane</keyword>
<name>A0A367LLP0_9HYPO</name>
<dbReference type="PANTHER" id="PTHR28005">
    <property type="entry name" value="AUTOPHAGY-RELATED PROTEIN 17"/>
    <property type="match status" value="1"/>
</dbReference>
<dbReference type="InterPro" id="IPR007240">
    <property type="entry name" value="Atg17"/>
</dbReference>
<evidence type="ECO:0000259" key="8">
    <source>
        <dbReference type="Pfam" id="PF04108"/>
    </source>
</evidence>
<gene>
    <name evidence="9" type="ORF">L249_6501</name>
</gene>
<organism evidence="9 10">
    <name type="scientific">Ophiocordyceps polyrhachis-furcata BCC 54312</name>
    <dbReference type="NCBI Taxonomy" id="1330021"/>
    <lineage>
        <taxon>Eukaryota</taxon>
        <taxon>Fungi</taxon>
        <taxon>Dikarya</taxon>
        <taxon>Ascomycota</taxon>
        <taxon>Pezizomycotina</taxon>
        <taxon>Sordariomycetes</taxon>
        <taxon>Hypocreomycetidae</taxon>
        <taxon>Hypocreales</taxon>
        <taxon>Ophiocordycipitaceae</taxon>
        <taxon>Ophiocordyceps</taxon>
    </lineage>
</organism>
<dbReference type="GO" id="GO:1990316">
    <property type="term" value="C:Atg1/ULK1 kinase complex"/>
    <property type="evidence" value="ECO:0007669"/>
    <property type="project" value="TreeGrafter"/>
</dbReference>
<dbReference type="GO" id="GO:0000422">
    <property type="term" value="P:autophagy of mitochondrion"/>
    <property type="evidence" value="ECO:0007669"/>
    <property type="project" value="TreeGrafter"/>
</dbReference>
<dbReference type="Proteomes" id="UP000253664">
    <property type="component" value="Unassembled WGS sequence"/>
</dbReference>
<dbReference type="GO" id="GO:0000045">
    <property type="term" value="P:autophagosome assembly"/>
    <property type="evidence" value="ECO:0007669"/>
    <property type="project" value="TreeGrafter"/>
</dbReference>
<dbReference type="Pfam" id="PF04108">
    <property type="entry name" value="ATG17_like"/>
    <property type="match status" value="1"/>
</dbReference>
<comment type="subcellular location">
    <subcellularLocation>
        <location evidence="6">Cytoplasm</location>
    </subcellularLocation>
    <subcellularLocation>
        <location evidence="6">Preautophagosomal structure membrane</location>
        <topology evidence="6">Peripheral membrane protein</topology>
    </subcellularLocation>
</comment>
<dbReference type="GO" id="GO:0034727">
    <property type="term" value="P:piecemeal microautophagy of the nucleus"/>
    <property type="evidence" value="ECO:0007669"/>
    <property type="project" value="TreeGrafter"/>
</dbReference>
<dbReference type="AlphaFoldDB" id="A0A367LLP0"/>